<evidence type="ECO:0000256" key="2">
    <source>
        <dbReference type="ARBA" id="ARBA00012552"/>
    </source>
</evidence>
<dbReference type="eggNOG" id="KOG0347">
    <property type="taxonomic scope" value="Eukaryota"/>
</dbReference>
<feature type="domain" description="Helicase C-terminal" evidence="15">
    <location>
        <begin position="338"/>
        <end position="483"/>
    </location>
</feature>
<keyword evidence="5 12" id="KW-0378">Hydrolase</keyword>
<dbReference type="SUPFAM" id="SSF52540">
    <property type="entry name" value="P-loop containing nucleoside triphosphate hydrolases"/>
    <property type="match status" value="1"/>
</dbReference>
<dbReference type="PROSITE" id="PS51195">
    <property type="entry name" value="Q_MOTIF"/>
    <property type="match status" value="1"/>
</dbReference>
<keyword evidence="8" id="KW-0694">RNA-binding</keyword>
<dbReference type="Pfam" id="PF00270">
    <property type="entry name" value="DEAD"/>
    <property type="match status" value="1"/>
</dbReference>
<dbReference type="OrthoDB" id="4310724at2759"/>
<evidence type="ECO:0000256" key="8">
    <source>
        <dbReference type="ARBA" id="ARBA00022884"/>
    </source>
</evidence>
<evidence type="ECO:0000256" key="5">
    <source>
        <dbReference type="ARBA" id="ARBA00022801"/>
    </source>
</evidence>
<dbReference type="InterPro" id="IPR001650">
    <property type="entry name" value="Helicase_C-like"/>
</dbReference>
<comment type="catalytic activity">
    <reaction evidence="10">
        <text>ATP + H2O = ADP + phosphate + H(+)</text>
        <dbReference type="Rhea" id="RHEA:13065"/>
        <dbReference type="ChEBI" id="CHEBI:15377"/>
        <dbReference type="ChEBI" id="CHEBI:15378"/>
        <dbReference type="ChEBI" id="CHEBI:30616"/>
        <dbReference type="ChEBI" id="CHEBI:43474"/>
        <dbReference type="ChEBI" id="CHEBI:456216"/>
        <dbReference type="EC" id="3.6.4.13"/>
    </reaction>
</comment>
<evidence type="ECO:0000259" key="14">
    <source>
        <dbReference type="PROSITE" id="PS51192"/>
    </source>
</evidence>
<dbReference type="InterPro" id="IPR014014">
    <property type="entry name" value="RNA_helicase_DEAD_Q_motif"/>
</dbReference>
<dbReference type="GO" id="GO:0005730">
    <property type="term" value="C:nucleolus"/>
    <property type="evidence" value="ECO:0007669"/>
    <property type="project" value="EnsemblFungi"/>
</dbReference>
<dbReference type="InterPro" id="IPR011545">
    <property type="entry name" value="DEAD/DEAH_box_helicase_dom"/>
</dbReference>
<keyword evidence="4 12" id="KW-0547">Nucleotide-binding</keyword>
<dbReference type="SMART" id="SM00487">
    <property type="entry name" value="DEXDc"/>
    <property type="match status" value="1"/>
</dbReference>
<evidence type="ECO:0000256" key="7">
    <source>
        <dbReference type="ARBA" id="ARBA00022840"/>
    </source>
</evidence>
<dbReference type="SMART" id="SM00490">
    <property type="entry name" value="HELICc"/>
    <property type="match status" value="1"/>
</dbReference>
<dbReference type="GO" id="GO:0000463">
    <property type="term" value="P:maturation of LSU-rRNA from tricistronic rRNA transcript (SSU-rRNA, 5.8S rRNA, LSU-rRNA)"/>
    <property type="evidence" value="ECO:0007669"/>
    <property type="project" value="EnsemblFungi"/>
</dbReference>
<sequence length="609" mass="70376">MKRRYSITYILFFLKKRYIQEKIVDKNKGNRKKRSKSSIKAEISNKKQDTSRKDKQIEEKEDLALFKSESINNSEETNKTLDLPNWKDFNLSKIVLEGLSDLSFLSPTKIQRKAIASIIKGNNVIAKAETGSGKTLAFGIPVIDYIIKNNFCIVSALIFAPTRELARQIARHLESISKFSSLSIITIAGGLSIQKQERLLKRNPNIIIATPGRLWEIMNQNDGFIKMFSKVKFLVLDEADRLLQEGHFKELDDIFNTLKGYKDQMQVLVFSATFKKSLQKKINNIVYETSTSTQNEIELFLNKLKFKNKFDFIDTNPEESIPKKIKEGMIECENMDKDLYLYYFLLKYPGRTIVFMNSIDHVYRIVLMLNEFNINPLPLHSKLPQKRRLQVIEKFNENETSILIASDIAARGLDIFKIQHVIHYHLPRSTDLYIHRSGRTARAESSGVSILLCTPDETIKLKKMLFFLGKNADEMLSFPVDYSLLKKLKPRINLGRKITNVIRHINKQRHNYVWLKEAADDLGVNINELNSENDKEKNISKKDIQILRHQLKELLSQTLYSEFSQKYLTNGLNNIAQNIIQGKTHPTFLGTIKLDALDIFKKKMSNSAL</sequence>
<proteinExistence type="inferred from homology"/>
<evidence type="ECO:0000256" key="13">
    <source>
        <dbReference type="SAM" id="MobiDB-lite"/>
    </source>
</evidence>
<feature type="compositionally biased region" description="Basic and acidic residues" evidence="13">
    <location>
        <begin position="43"/>
        <end position="55"/>
    </location>
</feature>
<feature type="region of interest" description="Disordered" evidence="13">
    <location>
        <begin position="27"/>
        <end position="55"/>
    </location>
</feature>
<dbReference type="CDD" id="cd18787">
    <property type="entry name" value="SF2_C_DEAD"/>
    <property type="match status" value="1"/>
</dbReference>
<dbReference type="GeneID" id="19895787"/>
<dbReference type="STRING" id="1069680.M7P6J6"/>
<dbReference type="GO" id="GO:0003724">
    <property type="term" value="F:RNA helicase activity"/>
    <property type="evidence" value="ECO:0007669"/>
    <property type="project" value="UniProtKB-EC"/>
</dbReference>
<dbReference type="GO" id="GO:0005829">
    <property type="term" value="C:cytosol"/>
    <property type="evidence" value="ECO:0007669"/>
    <property type="project" value="TreeGrafter"/>
</dbReference>
<organism evidence="17 18">
    <name type="scientific">Pneumocystis murina (strain B123)</name>
    <name type="common">Mouse pneumocystis pneumonia agent</name>
    <name type="synonym">Pneumocystis carinii f. sp. muris</name>
    <dbReference type="NCBI Taxonomy" id="1069680"/>
    <lineage>
        <taxon>Eukaryota</taxon>
        <taxon>Fungi</taxon>
        <taxon>Dikarya</taxon>
        <taxon>Ascomycota</taxon>
        <taxon>Taphrinomycotina</taxon>
        <taxon>Pneumocystomycetes</taxon>
        <taxon>Pneumocystaceae</taxon>
        <taxon>Pneumocystis</taxon>
    </lineage>
</organism>
<keyword evidence="9" id="KW-0539">Nucleus</keyword>
<evidence type="ECO:0000256" key="1">
    <source>
        <dbReference type="ARBA" id="ARBA00004123"/>
    </source>
</evidence>
<feature type="domain" description="Helicase ATP-binding" evidence="14">
    <location>
        <begin position="115"/>
        <end position="292"/>
    </location>
</feature>
<dbReference type="VEuPathDB" id="FungiDB:PNEG_02093"/>
<evidence type="ECO:0000313" key="18">
    <source>
        <dbReference type="Proteomes" id="UP000011958"/>
    </source>
</evidence>
<dbReference type="GO" id="GO:0003723">
    <property type="term" value="F:RNA binding"/>
    <property type="evidence" value="ECO:0007669"/>
    <property type="project" value="UniProtKB-KW"/>
</dbReference>
<evidence type="ECO:0000256" key="3">
    <source>
        <dbReference type="ARBA" id="ARBA00022517"/>
    </source>
</evidence>
<dbReference type="PROSITE" id="PS00039">
    <property type="entry name" value="DEAD_ATP_HELICASE"/>
    <property type="match status" value="1"/>
</dbReference>
<comment type="caution">
    <text evidence="17">The sequence shown here is derived from an EMBL/GenBank/DDBJ whole genome shotgun (WGS) entry which is preliminary data.</text>
</comment>
<dbReference type="Gene3D" id="3.40.50.300">
    <property type="entry name" value="P-loop containing nucleotide triphosphate hydrolases"/>
    <property type="match status" value="2"/>
</dbReference>
<dbReference type="AlphaFoldDB" id="M7P6J6"/>
<evidence type="ECO:0000256" key="10">
    <source>
        <dbReference type="ARBA" id="ARBA00047984"/>
    </source>
</evidence>
<comment type="similarity">
    <text evidence="12">Belongs to the DEAD box helicase family.</text>
</comment>
<evidence type="ECO:0000259" key="16">
    <source>
        <dbReference type="PROSITE" id="PS51195"/>
    </source>
</evidence>
<keyword evidence="18" id="KW-1185">Reference proteome</keyword>
<dbReference type="InterPro" id="IPR050079">
    <property type="entry name" value="DEAD_box_RNA_helicase"/>
</dbReference>
<dbReference type="Proteomes" id="UP000011958">
    <property type="component" value="Unassembled WGS sequence"/>
</dbReference>
<dbReference type="RefSeq" id="XP_007874073.1">
    <property type="nucleotide sequence ID" value="XM_007875882.1"/>
</dbReference>
<gene>
    <name evidence="17" type="ORF">PNEG_02093</name>
</gene>
<dbReference type="HOGENOM" id="CLU_003041_13_0_1"/>
<dbReference type="GO" id="GO:0005524">
    <property type="term" value="F:ATP binding"/>
    <property type="evidence" value="ECO:0007669"/>
    <property type="project" value="UniProtKB-KW"/>
</dbReference>
<dbReference type="EMBL" id="AFWA02000012">
    <property type="protein sequence ID" value="EMR09505.1"/>
    <property type="molecule type" value="Genomic_DNA"/>
</dbReference>
<keyword evidence="3" id="KW-0690">Ribosome biogenesis</keyword>
<evidence type="ECO:0000256" key="6">
    <source>
        <dbReference type="ARBA" id="ARBA00022806"/>
    </source>
</evidence>
<evidence type="ECO:0000256" key="9">
    <source>
        <dbReference type="ARBA" id="ARBA00023242"/>
    </source>
</evidence>
<dbReference type="PANTHER" id="PTHR47959:SF1">
    <property type="entry name" value="ATP-DEPENDENT RNA HELICASE DBPA"/>
    <property type="match status" value="1"/>
</dbReference>
<name>M7P6J6_PNEMU</name>
<dbReference type="InterPro" id="IPR027417">
    <property type="entry name" value="P-loop_NTPase"/>
</dbReference>
<comment type="subcellular location">
    <subcellularLocation>
        <location evidence="1">Nucleus</location>
    </subcellularLocation>
</comment>
<feature type="domain" description="DEAD-box RNA helicase Q" evidence="16">
    <location>
        <begin position="84"/>
        <end position="112"/>
    </location>
</feature>
<dbReference type="Pfam" id="PF00271">
    <property type="entry name" value="Helicase_C"/>
    <property type="match status" value="1"/>
</dbReference>
<evidence type="ECO:0000256" key="11">
    <source>
        <dbReference type="PROSITE-ProRule" id="PRU00552"/>
    </source>
</evidence>
<evidence type="ECO:0000259" key="15">
    <source>
        <dbReference type="PROSITE" id="PS51194"/>
    </source>
</evidence>
<dbReference type="InterPro" id="IPR000629">
    <property type="entry name" value="RNA-helicase_DEAD-box_CS"/>
</dbReference>
<dbReference type="GO" id="GO:0000466">
    <property type="term" value="P:maturation of 5.8S rRNA from tricistronic rRNA transcript (SSU-rRNA, 5.8S rRNA, LSU-rRNA)"/>
    <property type="evidence" value="ECO:0007669"/>
    <property type="project" value="EnsemblFungi"/>
</dbReference>
<protein>
    <recommendedName>
        <fullName evidence="2">RNA helicase</fullName>
        <ecNumber evidence="2">3.6.4.13</ecNumber>
    </recommendedName>
</protein>
<keyword evidence="6 12" id="KW-0347">Helicase</keyword>
<dbReference type="EC" id="3.6.4.13" evidence="2"/>
<reference evidence="18" key="1">
    <citation type="journal article" date="2016" name="Nat. Commun.">
        <title>Genome analysis of three Pneumocystis species reveals adaptation mechanisms to life exclusively in mammalian hosts.</title>
        <authorList>
            <person name="Ma L."/>
            <person name="Chen Z."/>
            <person name="Huang D.W."/>
            <person name="Kutty G."/>
            <person name="Ishihara M."/>
            <person name="Wang H."/>
            <person name="Abouelleil A."/>
            <person name="Bishop L."/>
            <person name="Davey E."/>
            <person name="Deng R."/>
            <person name="Deng X."/>
            <person name="Fan L."/>
            <person name="Fantoni G."/>
            <person name="Fitzgerald M."/>
            <person name="Gogineni E."/>
            <person name="Goldberg J.M."/>
            <person name="Handley G."/>
            <person name="Hu X."/>
            <person name="Huber C."/>
            <person name="Jiao X."/>
            <person name="Jones K."/>
            <person name="Levin J.Z."/>
            <person name="Liu Y."/>
            <person name="Macdonald P."/>
            <person name="Melnikov A."/>
            <person name="Raley C."/>
            <person name="Sassi M."/>
            <person name="Sherman B.T."/>
            <person name="Song X."/>
            <person name="Sykes S."/>
            <person name="Tran B."/>
            <person name="Walsh L."/>
            <person name="Xia Y."/>
            <person name="Yang J."/>
            <person name="Young S."/>
            <person name="Zeng Q."/>
            <person name="Zheng X."/>
            <person name="Stephens R."/>
            <person name="Nusbaum C."/>
            <person name="Birren B.W."/>
            <person name="Azadi P."/>
            <person name="Lempicki R.A."/>
            <person name="Cuomo C.A."/>
            <person name="Kovacs J.A."/>
        </authorList>
    </citation>
    <scope>NUCLEOTIDE SEQUENCE [LARGE SCALE GENOMIC DNA]</scope>
    <source>
        <strain evidence="18">B123</strain>
    </source>
</reference>
<evidence type="ECO:0000256" key="12">
    <source>
        <dbReference type="RuleBase" id="RU000492"/>
    </source>
</evidence>
<dbReference type="PANTHER" id="PTHR47959">
    <property type="entry name" value="ATP-DEPENDENT RNA HELICASE RHLE-RELATED"/>
    <property type="match status" value="1"/>
</dbReference>
<evidence type="ECO:0000256" key="4">
    <source>
        <dbReference type="ARBA" id="ARBA00022741"/>
    </source>
</evidence>
<evidence type="ECO:0000313" key="17">
    <source>
        <dbReference type="EMBL" id="EMR09505.1"/>
    </source>
</evidence>
<dbReference type="GO" id="GO:0016787">
    <property type="term" value="F:hydrolase activity"/>
    <property type="evidence" value="ECO:0007669"/>
    <property type="project" value="UniProtKB-KW"/>
</dbReference>
<dbReference type="InterPro" id="IPR014001">
    <property type="entry name" value="Helicase_ATP-bd"/>
</dbReference>
<accession>M7P6J6</accession>
<keyword evidence="7 12" id="KW-0067">ATP-binding</keyword>
<feature type="short sequence motif" description="Q motif" evidence="11">
    <location>
        <begin position="84"/>
        <end position="112"/>
    </location>
</feature>
<dbReference type="OMA" id="QMIQKAR"/>
<dbReference type="PROSITE" id="PS51192">
    <property type="entry name" value="HELICASE_ATP_BIND_1"/>
    <property type="match status" value="1"/>
</dbReference>
<dbReference type="PROSITE" id="PS51194">
    <property type="entry name" value="HELICASE_CTER"/>
    <property type="match status" value="1"/>
</dbReference>